<evidence type="ECO:0000259" key="1">
    <source>
        <dbReference type="Pfam" id="PF00561"/>
    </source>
</evidence>
<name>A0AAV1RX47_9ROSI</name>
<evidence type="ECO:0000313" key="3">
    <source>
        <dbReference type="Proteomes" id="UP001314170"/>
    </source>
</evidence>
<evidence type="ECO:0000313" key="2">
    <source>
        <dbReference type="EMBL" id="CAK7341623.1"/>
    </source>
</evidence>
<keyword evidence="3" id="KW-1185">Reference proteome</keyword>
<dbReference type="Pfam" id="PF00561">
    <property type="entry name" value="Abhydrolase_1"/>
    <property type="match status" value="1"/>
</dbReference>
<dbReference type="SUPFAM" id="SSF53474">
    <property type="entry name" value="alpha/beta-Hydrolases"/>
    <property type="match status" value="1"/>
</dbReference>
<dbReference type="Proteomes" id="UP001314170">
    <property type="component" value="Unassembled WGS sequence"/>
</dbReference>
<gene>
    <name evidence="2" type="ORF">DCAF_LOCUS16377</name>
</gene>
<dbReference type="Gene3D" id="3.40.50.1820">
    <property type="entry name" value="alpha/beta hydrolase"/>
    <property type="match status" value="1"/>
</dbReference>
<sequence>MGIFSFARKWEECKKDCGSVGGGGGKINRWSDCGCETCISWMKEGRDKKLYVAVREPSRVINDDCGGDASENVIFLHGFLSSSSFWTETVFPNLSESVKHNYRLFAVDLLGFGRSPKPRDCLYTLRDHLEMIEKSVINSFQLKSFHLVAHSMGCIIATALAVKYSKQVKSITLVAPGMGKDSEAANLEKGSRFQDHGPDKAHPSFSLAYHAQCDMVKICVIQGDCDQVVPVECSYNIKKKVPDAEVNMISNADHTSVVIGREKDFTQNLEHIWASFATEFCLEDDAR</sequence>
<accession>A0AAV1RX47</accession>
<dbReference type="PANTHER" id="PTHR43689">
    <property type="entry name" value="HYDROLASE"/>
    <property type="match status" value="1"/>
</dbReference>
<dbReference type="InterPro" id="IPR000073">
    <property type="entry name" value="AB_hydrolase_1"/>
</dbReference>
<proteinExistence type="predicted"/>
<dbReference type="PANTHER" id="PTHR43689:SF14">
    <property type="entry name" value="LYSOPHOSPHOLIPASE BODYGUARD 4-RELATED"/>
    <property type="match status" value="1"/>
</dbReference>
<dbReference type="PRINTS" id="PR00111">
    <property type="entry name" value="ABHYDROLASE"/>
</dbReference>
<reference evidence="2 3" key="1">
    <citation type="submission" date="2024-01" db="EMBL/GenBank/DDBJ databases">
        <authorList>
            <person name="Waweru B."/>
        </authorList>
    </citation>
    <scope>NUCLEOTIDE SEQUENCE [LARGE SCALE GENOMIC DNA]</scope>
</reference>
<protein>
    <recommendedName>
        <fullName evidence="1">AB hydrolase-1 domain-containing protein</fullName>
    </recommendedName>
</protein>
<organism evidence="2 3">
    <name type="scientific">Dovyalis caffra</name>
    <dbReference type="NCBI Taxonomy" id="77055"/>
    <lineage>
        <taxon>Eukaryota</taxon>
        <taxon>Viridiplantae</taxon>
        <taxon>Streptophyta</taxon>
        <taxon>Embryophyta</taxon>
        <taxon>Tracheophyta</taxon>
        <taxon>Spermatophyta</taxon>
        <taxon>Magnoliopsida</taxon>
        <taxon>eudicotyledons</taxon>
        <taxon>Gunneridae</taxon>
        <taxon>Pentapetalae</taxon>
        <taxon>rosids</taxon>
        <taxon>fabids</taxon>
        <taxon>Malpighiales</taxon>
        <taxon>Salicaceae</taxon>
        <taxon>Flacourtieae</taxon>
        <taxon>Dovyalis</taxon>
    </lineage>
</organism>
<dbReference type="InterPro" id="IPR029058">
    <property type="entry name" value="AB_hydrolase_fold"/>
</dbReference>
<comment type="caution">
    <text evidence="2">The sequence shown here is derived from an EMBL/GenBank/DDBJ whole genome shotgun (WGS) entry which is preliminary data.</text>
</comment>
<dbReference type="AlphaFoldDB" id="A0AAV1RX47"/>
<dbReference type="EMBL" id="CAWUPB010001160">
    <property type="protein sequence ID" value="CAK7341623.1"/>
    <property type="molecule type" value="Genomic_DNA"/>
</dbReference>
<feature type="domain" description="AB hydrolase-1" evidence="1">
    <location>
        <begin position="73"/>
        <end position="193"/>
    </location>
</feature>